<dbReference type="Proteomes" id="UP001596380">
    <property type="component" value="Unassembled WGS sequence"/>
</dbReference>
<evidence type="ECO:0000259" key="7">
    <source>
        <dbReference type="PROSITE" id="PS51755"/>
    </source>
</evidence>
<reference evidence="9" key="1">
    <citation type="journal article" date="2019" name="Int. J. Syst. Evol. Microbiol.">
        <title>The Global Catalogue of Microorganisms (GCM) 10K type strain sequencing project: providing services to taxonomists for standard genome sequencing and annotation.</title>
        <authorList>
            <consortium name="The Broad Institute Genomics Platform"/>
            <consortium name="The Broad Institute Genome Sequencing Center for Infectious Disease"/>
            <person name="Wu L."/>
            <person name="Ma J."/>
        </authorList>
    </citation>
    <scope>NUCLEOTIDE SEQUENCE [LARGE SCALE GENOMIC DNA]</scope>
    <source>
        <strain evidence="9">JCM 3369</strain>
    </source>
</reference>
<evidence type="ECO:0000313" key="9">
    <source>
        <dbReference type="Proteomes" id="UP001596380"/>
    </source>
</evidence>
<evidence type="ECO:0000259" key="6">
    <source>
        <dbReference type="PROSITE" id="PS50110"/>
    </source>
</evidence>
<evidence type="ECO:0000256" key="5">
    <source>
        <dbReference type="PROSITE-ProRule" id="PRU01091"/>
    </source>
</evidence>
<keyword evidence="3 5" id="KW-0238">DNA-binding</keyword>
<name>A0ABW2CMG4_9ACTN</name>
<dbReference type="SMART" id="SM00448">
    <property type="entry name" value="REC"/>
    <property type="match status" value="1"/>
</dbReference>
<dbReference type="InterPro" id="IPR001867">
    <property type="entry name" value="OmpR/PhoB-type_DNA-bd"/>
</dbReference>
<feature type="domain" description="Response regulatory" evidence="6">
    <location>
        <begin position="2"/>
        <end position="113"/>
    </location>
</feature>
<sequence>MHVLVVDADPSESDALTRNLRRHGYQVERVETGTTALRRYRRADLLLLDLDLPDIDGLEVCRAIRGRSELPIITLTERGDVVDRVLGLQAGSDDFLVKPYGFQELMARIEAVMRRVHPRPSVPGPLTHGPLRINPRSREARLNGEVVELTRKEFDLLHLLASRAGAVVSRKEVMSQVWGHVWTTSSRTLDMHVSSLRRKLGDSDWIVTVRGVGFRLVLPASEAQPLPRGV</sequence>
<evidence type="ECO:0000256" key="1">
    <source>
        <dbReference type="ARBA" id="ARBA00022553"/>
    </source>
</evidence>
<feature type="DNA-binding region" description="OmpR/PhoB-type" evidence="5">
    <location>
        <begin position="123"/>
        <end position="218"/>
    </location>
</feature>
<dbReference type="CDD" id="cd00383">
    <property type="entry name" value="trans_reg_C"/>
    <property type="match status" value="1"/>
</dbReference>
<dbReference type="InterPro" id="IPR036388">
    <property type="entry name" value="WH-like_DNA-bd_sf"/>
</dbReference>
<dbReference type="InterPro" id="IPR016032">
    <property type="entry name" value="Sig_transdc_resp-reg_C-effctor"/>
</dbReference>
<organism evidence="8 9">
    <name type="scientific">Actinomadura yumaensis</name>
    <dbReference type="NCBI Taxonomy" id="111807"/>
    <lineage>
        <taxon>Bacteria</taxon>
        <taxon>Bacillati</taxon>
        <taxon>Actinomycetota</taxon>
        <taxon>Actinomycetes</taxon>
        <taxon>Streptosporangiales</taxon>
        <taxon>Thermomonosporaceae</taxon>
        <taxon>Actinomadura</taxon>
    </lineage>
</organism>
<evidence type="ECO:0000256" key="3">
    <source>
        <dbReference type="ARBA" id="ARBA00023125"/>
    </source>
</evidence>
<gene>
    <name evidence="8" type="ORF">ACFQKB_21340</name>
</gene>
<keyword evidence="9" id="KW-1185">Reference proteome</keyword>
<dbReference type="InterPro" id="IPR039420">
    <property type="entry name" value="WalR-like"/>
</dbReference>
<dbReference type="PANTHER" id="PTHR48111">
    <property type="entry name" value="REGULATOR OF RPOS"/>
    <property type="match status" value="1"/>
</dbReference>
<dbReference type="Gene3D" id="1.10.10.10">
    <property type="entry name" value="Winged helix-like DNA-binding domain superfamily/Winged helix DNA-binding domain"/>
    <property type="match status" value="1"/>
</dbReference>
<keyword evidence="2" id="KW-0902">Two-component regulatory system</keyword>
<comment type="caution">
    <text evidence="8">The sequence shown here is derived from an EMBL/GenBank/DDBJ whole genome shotgun (WGS) entry which is preliminary data.</text>
</comment>
<dbReference type="InterPro" id="IPR011006">
    <property type="entry name" value="CheY-like_superfamily"/>
</dbReference>
<dbReference type="InterPro" id="IPR001789">
    <property type="entry name" value="Sig_transdc_resp-reg_receiver"/>
</dbReference>
<dbReference type="Gene3D" id="3.40.50.2300">
    <property type="match status" value="1"/>
</dbReference>
<dbReference type="RefSeq" id="WP_309239812.1">
    <property type="nucleotide sequence ID" value="NZ_JBHSXE010000001.1"/>
</dbReference>
<evidence type="ECO:0000256" key="4">
    <source>
        <dbReference type="PROSITE-ProRule" id="PRU00169"/>
    </source>
</evidence>
<dbReference type="SUPFAM" id="SSF46894">
    <property type="entry name" value="C-terminal effector domain of the bipartite response regulators"/>
    <property type="match status" value="1"/>
</dbReference>
<dbReference type="PANTHER" id="PTHR48111:SF40">
    <property type="entry name" value="PHOSPHATE REGULON TRANSCRIPTIONAL REGULATORY PROTEIN PHOB"/>
    <property type="match status" value="1"/>
</dbReference>
<dbReference type="PROSITE" id="PS51755">
    <property type="entry name" value="OMPR_PHOB"/>
    <property type="match status" value="1"/>
</dbReference>
<evidence type="ECO:0000256" key="2">
    <source>
        <dbReference type="ARBA" id="ARBA00023012"/>
    </source>
</evidence>
<proteinExistence type="predicted"/>
<dbReference type="SMART" id="SM00862">
    <property type="entry name" value="Trans_reg_C"/>
    <property type="match status" value="1"/>
</dbReference>
<dbReference type="PROSITE" id="PS50110">
    <property type="entry name" value="RESPONSE_REGULATORY"/>
    <property type="match status" value="1"/>
</dbReference>
<accession>A0ABW2CMG4</accession>
<feature type="domain" description="OmpR/PhoB-type" evidence="7">
    <location>
        <begin position="123"/>
        <end position="218"/>
    </location>
</feature>
<dbReference type="EMBL" id="JBHSXS010000012">
    <property type="protein sequence ID" value="MFC6882313.1"/>
    <property type="molecule type" value="Genomic_DNA"/>
</dbReference>
<protein>
    <submittedName>
        <fullName evidence="8">Response regulator transcription factor</fullName>
    </submittedName>
</protein>
<evidence type="ECO:0000313" key="8">
    <source>
        <dbReference type="EMBL" id="MFC6882313.1"/>
    </source>
</evidence>
<dbReference type="Pfam" id="PF00072">
    <property type="entry name" value="Response_reg"/>
    <property type="match status" value="1"/>
</dbReference>
<keyword evidence="1 4" id="KW-0597">Phosphoprotein</keyword>
<dbReference type="SUPFAM" id="SSF52172">
    <property type="entry name" value="CheY-like"/>
    <property type="match status" value="1"/>
</dbReference>
<dbReference type="Pfam" id="PF00486">
    <property type="entry name" value="Trans_reg_C"/>
    <property type="match status" value="1"/>
</dbReference>
<dbReference type="Gene3D" id="6.10.250.690">
    <property type="match status" value="1"/>
</dbReference>
<feature type="modified residue" description="4-aspartylphosphate" evidence="4">
    <location>
        <position position="49"/>
    </location>
</feature>